<feature type="domain" description="BSD" evidence="2">
    <location>
        <begin position="143"/>
        <end position="195"/>
    </location>
</feature>
<dbReference type="SMART" id="SM00751">
    <property type="entry name" value="BSD"/>
    <property type="match status" value="1"/>
</dbReference>
<gene>
    <name evidence="4" type="primary">LOC111120975</name>
</gene>
<organism evidence="3 4">
    <name type="scientific">Crassostrea virginica</name>
    <name type="common">Eastern oyster</name>
    <dbReference type="NCBI Taxonomy" id="6565"/>
    <lineage>
        <taxon>Eukaryota</taxon>
        <taxon>Metazoa</taxon>
        <taxon>Spiralia</taxon>
        <taxon>Lophotrochozoa</taxon>
        <taxon>Mollusca</taxon>
        <taxon>Bivalvia</taxon>
        <taxon>Autobranchia</taxon>
        <taxon>Pteriomorphia</taxon>
        <taxon>Ostreida</taxon>
        <taxon>Ostreoidea</taxon>
        <taxon>Ostreidae</taxon>
        <taxon>Crassostrea</taxon>
    </lineage>
</organism>
<keyword evidence="3" id="KW-1185">Reference proteome</keyword>
<proteinExistence type="predicted"/>
<evidence type="ECO:0000259" key="2">
    <source>
        <dbReference type="PROSITE" id="PS50858"/>
    </source>
</evidence>
<feature type="compositionally biased region" description="Basic and acidic residues" evidence="1">
    <location>
        <begin position="317"/>
        <end position="328"/>
    </location>
</feature>
<dbReference type="Pfam" id="PF03909">
    <property type="entry name" value="BSD"/>
    <property type="match status" value="1"/>
</dbReference>
<evidence type="ECO:0000313" key="3">
    <source>
        <dbReference type="Proteomes" id="UP000694844"/>
    </source>
</evidence>
<dbReference type="KEGG" id="cvn:111120975"/>
<feature type="compositionally biased region" description="Polar residues" evidence="1">
    <location>
        <begin position="253"/>
        <end position="265"/>
    </location>
</feature>
<dbReference type="GO" id="GO:0005737">
    <property type="term" value="C:cytoplasm"/>
    <property type="evidence" value="ECO:0007669"/>
    <property type="project" value="TreeGrafter"/>
</dbReference>
<dbReference type="GeneID" id="111120975"/>
<dbReference type="PANTHER" id="PTHR16019:SF5">
    <property type="entry name" value="BSD DOMAIN-CONTAINING PROTEIN 1"/>
    <property type="match status" value="1"/>
</dbReference>
<dbReference type="PROSITE" id="PS50858">
    <property type="entry name" value="BSD"/>
    <property type="match status" value="1"/>
</dbReference>
<feature type="compositionally biased region" description="Acidic residues" evidence="1">
    <location>
        <begin position="218"/>
        <end position="230"/>
    </location>
</feature>
<accession>A0A8B8CRD9</accession>
<evidence type="ECO:0000256" key="1">
    <source>
        <dbReference type="SAM" id="MobiDB-lite"/>
    </source>
</evidence>
<feature type="compositionally biased region" description="Basic and acidic residues" evidence="1">
    <location>
        <begin position="231"/>
        <end position="252"/>
    </location>
</feature>
<sequence length="455" mass="51236">MAEGSTEKKEDGGWWGYGLLQAAKEKSRAALEMVQKDLAEYTCTMSADTSKAVATTSDKIKESLKAENTSVAKDRFKTGVTSFLEGLSKALVVEAEDLEKPAATPVSTEAVYDRAKARLHAIQVDPETYCSEPSGSPEKYKEWQKSFDLEEYKGEVSELLVSKVELRAFYTKLVPAEISHADFWSRYFYKVHQLQQDEARKLALMKRAEQAQKKEDSISWEDDWSGDEESASEKISRKHELSERLSPQKEIQKASSVNQTETTVVNKEAPEDQTDVESRVSGFDHVTDKEQTPCEKGQKSEDIKEDSSETTPQSQESTKRTSDEKDLNDSIPQIVHESEKSESEITGSSQSEAQQEISAIVKDSSMTTDQSKTDMAEKEVKTKDKEDMVVINPDRVTPDSNKENSTDDDWERDFDVELTEEELKAADEIAKKLNLSAADYTNIAGDMDEDWESWE</sequence>
<dbReference type="PANTHER" id="PTHR16019">
    <property type="entry name" value="SYNAPSE-ASSOCIATED PROTEIN"/>
    <property type="match status" value="1"/>
</dbReference>
<dbReference type="SUPFAM" id="SSF140383">
    <property type="entry name" value="BSD domain-like"/>
    <property type="match status" value="1"/>
</dbReference>
<feature type="compositionally biased region" description="Basic and acidic residues" evidence="1">
    <location>
        <begin position="371"/>
        <end position="388"/>
    </location>
</feature>
<feature type="region of interest" description="Disordered" evidence="1">
    <location>
        <begin position="212"/>
        <end position="411"/>
    </location>
</feature>
<dbReference type="OrthoDB" id="73788at2759"/>
<feature type="compositionally biased region" description="Basic and acidic residues" evidence="1">
    <location>
        <begin position="285"/>
        <end position="307"/>
    </location>
</feature>
<name>A0A8B8CRD9_CRAVI</name>
<dbReference type="Proteomes" id="UP000694844">
    <property type="component" value="Chromosome 2"/>
</dbReference>
<feature type="compositionally biased region" description="Basic and acidic residues" evidence="1">
    <location>
        <begin position="396"/>
        <end position="405"/>
    </location>
</feature>
<protein>
    <submittedName>
        <fullName evidence="4">BSD domain-containing protein 1-like</fullName>
    </submittedName>
</protein>
<dbReference type="InterPro" id="IPR051494">
    <property type="entry name" value="BSD_domain-containing"/>
</dbReference>
<dbReference type="RefSeq" id="XP_022317759.1">
    <property type="nucleotide sequence ID" value="XM_022462051.1"/>
</dbReference>
<dbReference type="Gene3D" id="1.10.3970.10">
    <property type="entry name" value="BSD domain"/>
    <property type="match status" value="1"/>
</dbReference>
<feature type="compositionally biased region" description="Low complexity" evidence="1">
    <location>
        <begin position="348"/>
        <end position="360"/>
    </location>
</feature>
<evidence type="ECO:0000313" key="4">
    <source>
        <dbReference type="RefSeq" id="XP_022317759.1"/>
    </source>
</evidence>
<dbReference type="AlphaFoldDB" id="A0A8B8CRD9"/>
<dbReference type="InterPro" id="IPR005607">
    <property type="entry name" value="BSD_dom"/>
</dbReference>
<dbReference type="InterPro" id="IPR035925">
    <property type="entry name" value="BSD_dom_sf"/>
</dbReference>
<reference evidence="4" key="1">
    <citation type="submission" date="2025-08" db="UniProtKB">
        <authorList>
            <consortium name="RefSeq"/>
        </authorList>
    </citation>
    <scope>IDENTIFICATION</scope>
    <source>
        <tissue evidence="4">Whole sample</tissue>
    </source>
</reference>